<dbReference type="InterPro" id="IPR042119">
    <property type="entry name" value="QueA_dom2"/>
</dbReference>
<reference evidence="6 7" key="1">
    <citation type="journal article" date="2016" name="Nat. Commun.">
        <title>Thousands of microbial genomes shed light on interconnected biogeochemical processes in an aquifer system.</title>
        <authorList>
            <person name="Anantharaman K."/>
            <person name="Brown C.T."/>
            <person name="Hug L.A."/>
            <person name="Sharon I."/>
            <person name="Castelle C.J."/>
            <person name="Probst A.J."/>
            <person name="Thomas B.C."/>
            <person name="Singh A."/>
            <person name="Wilkins M.J."/>
            <person name="Karaoz U."/>
            <person name="Brodie E.L."/>
            <person name="Williams K.H."/>
            <person name="Hubbard S.S."/>
            <person name="Banfield J.F."/>
        </authorList>
    </citation>
    <scope>NUCLEOTIDE SEQUENCE [LARGE SCALE GENOMIC DNA]</scope>
</reference>
<dbReference type="Proteomes" id="UP000177583">
    <property type="component" value="Unassembled WGS sequence"/>
</dbReference>
<dbReference type="InterPro" id="IPR036100">
    <property type="entry name" value="QueA_sf"/>
</dbReference>
<dbReference type="SUPFAM" id="SSF111337">
    <property type="entry name" value="QueA-like"/>
    <property type="match status" value="1"/>
</dbReference>
<accession>A0A1F6GLS1</accession>
<comment type="pathway">
    <text evidence="5">tRNA modification; tRNA-queuosine biosynthesis.</text>
</comment>
<evidence type="ECO:0000256" key="4">
    <source>
        <dbReference type="ARBA" id="ARBA00022785"/>
    </source>
</evidence>
<dbReference type="AlphaFoldDB" id="A0A1F6GLS1"/>
<dbReference type="NCBIfam" id="NF001140">
    <property type="entry name" value="PRK00147.1"/>
    <property type="match status" value="1"/>
</dbReference>
<evidence type="ECO:0000256" key="5">
    <source>
        <dbReference type="HAMAP-Rule" id="MF_00113"/>
    </source>
</evidence>
<dbReference type="InterPro" id="IPR003699">
    <property type="entry name" value="QueA"/>
</dbReference>
<gene>
    <name evidence="5" type="primary">queA</name>
    <name evidence="6" type="ORF">A2557_09930</name>
</gene>
<comment type="subunit">
    <text evidence="5">Monomer.</text>
</comment>
<evidence type="ECO:0000313" key="6">
    <source>
        <dbReference type="EMBL" id="OGG99071.1"/>
    </source>
</evidence>
<dbReference type="GO" id="GO:0005737">
    <property type="term" value="C:cytoplasm"/>
    <property type="evidence" value="ECO:0007669"/>
    <property type="project" value="UniProtKB-SubCell"/>
</dbReference>
<dbReference type="PANTHER" id="PTHR30307">
    <property type="entry name" value="S-ADENOSYLMETHIONINE:TRNA RIBOSYLTRANSFERASE-ISOMERASE"/>
    <property type="match status" value="1"/>
</dbReference>
<dbReference type="NCBIfam" id="TIGR00113">
    <property type="entry name" value="queA"/>
    <property type="match status" value="1"/>
</dbReference>
<evidence type="ECO:0000313" key="7">
    <source>
        <dbReference type="Proteomes" id="UP000177583"/>
    </source>
</evidence>
<dbReference type="UniPathway" id="UPA00392"/>
<protein>
    <recommendedName>
        <fullName evidence="5">S-adenosylmethionine:tRNA ribosyltransferase-isomerase</fullName>
        <ecNumber evidence="5">2.4.99.17</ecNumber>
    </recommendedName>
    <alternativeName>
        <fullName evidence="5">Queuosine biosynthesis protein QueA</fullName>
    </alternativeName>
</protein>
<comment type="similarity">
    <text evidence="5">Belongs to the QueA family.</text>
</comment>
<dbReference type="EMBL" id="MFNF01000061">
    <property type="protein sequence ID" value="OGG99071.1"/>
    <property type="molecule type" value="Genomic_DNA"/>
</dbReference>
<proteinExistence type="inferred from homology"/>
<comment type="subcellular location">
    <subcellularLocation>
        <location evidence="5">Cytoplasm</location>
    </subcellularLocation>
</comment>
<keyword evidence="4 5" id="KW-0671">Queuosine biosynthesis</keyword>
<dbReference type="PANTHER" id="PTHR30307:SF0">
    <property type="entry name" value="S-ADENOSYLMETHIONINE:TRNA RIBOSYLTRANSFERASE-ISOMERASE"/>
    <property type="match status" value="1"/>
</dbReference>
<organism evidence="6 7">
    <name type="scientific">Candidatus Lambdaproteobacteria bacterium RIFOXYD2_FULL_56_26</name>
    <dbReference type="NCBI Taxonomy" id="1817773"/>
    <lineage>
        <taxon>Bacteria</taxon>
        <taxon>Pseudomonadati</taxon>
        <taxon>Pseudomonadota</taxon>
        <taxon>Candidatus Lambdaproteobacteria</taxon>
    </lineage>
</organism>
<dbReference type="Gene3D" id="2.40.10.240">
    <property type="entry name" value="QueA-like"/>
    <property type="match status" value="1"/>
</dbReference>
<dbReference type="Pfam" id="PF02547">
    <property type="entry name" value="Queuosine_synth"/>
    <property type="match status" value="1"/>
</dbReference>
<evidence type="ECO:0000256" key="3">
    <source>
        <dbReference type="ARBA" id="ARBA00022691"/>
    </source>
</evidence>
<keyword evidence="6" id="KW-0413">Isomerase</keyword>
<dbReference type="HAMAP" id="MF_00113">
    <property type="entry name" value="QueA"/>
    <property type="match status" value="1"/>
</dbReference>
<keyword evidence="1 5" id="KW-0963">Cytoplasm</keyword>
<comment type="caution">
    <text evidence="6">The sequence shown here is derived from an EMBL/GenBank/DDBJ whole genome shotgun (WGS) entry which is preliminary data.</text>
</comment>
<comment type="function">
    <text evidence="5">Transfers and isomerizes the ribose moiety from AdoMet to the 7-aminomethyl group of 7-deazaguanine (preQ1-tRNA) to give epoxyqueuosine (oQ-tRNA).</text>
</comment>
<dbReference type="Gene3D" id="3.40.1780.10">
    <property type="entry name" value="QueA-like"/>
    <property type="match status" value="1"/>
</dbReference>
<dbReference type="GO" id="GO:0051075">
    <property type="term" value="F:S-adenosylmethionine:tRNA ribosyltransferase-isomerase activity"/>
    <property type="evidence" value="ECO:0007669"/>
    <property type="project" value="UniProtKB-EC"/>
</dbReference>
<sequence length="348" mass="38311">MPLLSEFDYPLPEGAIATAPAEPRDHSRLMRLPPGSGEPLDFYFYDLPNLLQPGSLLVVNDAQVIPARIIGRRASGGAIEALLVRELSPGRWVVKIKKAAKLKPGELLEFGFGRILAQFEGRFEEGDGILSFVSPQTLFDDLEAQGYAPLPPYLLKARGQEEFAPEEDKKSYQTIFAKTKGAVAAPTAGLHMTQPVLEGLQKREIEVVSLNLQVGLGTFEPVRVEEVSEHQMHLERVTIPEATALAFNQAKAQGRKVVALGTTTLRAIESSLQGGELVQGARETGIFIYPPYRFQGVDQLITNFHQPKSTLLMLVCAFAGQERVLKAYKQALDRGYRFFSYGDAMLLG</sequence>
<keyword evidence="2 5" id="KW-0808">Transferase</keyword>
<dbReference type="EC" id="2.4.99.17" evidence="5"/>
<dbReference type="GO" id="GO:0008616">
    <property type="term" value="P:tRNA queuosine(34) biosynthetic process"/>
    <property type="evidence" value="ECO:0007669"/>
    <property type="project" value="UniProtKB-UniRule"/>
</dbReference>
<evidence type="ECO:0000256" key="1">
    <source>
        <dbReference type="ARBA" id="ARBA00022490"/>
    </source>
</evidence>
<evidence type="ECO:0000256" key="2">
    <source>
        <dbReference type="ARBA" id="ARBA00022679"/>
    </source>
</evidence>
<comment type="catalytic activity">
    <reaction evidence="5">
        <text>7-aminomethyl-7-carbaguanosine(34) in tRNA + S-adenosyl-L-methionine = epoxyqueuosine(34) in tRNA + adenine + L-methionine + 2 H(+)</text>
        <dbReference type="Rhea" id="RHEA:32155"/>
        <dbReference type="Rhea" id="RHEA-COMP:10342"/>
        <dbReference type="Rhea" id="RHEA-COMP:18582"/>
        <dbReference type="ChEBI" id="CHEBI:15378"/>
        <dbReference type="ChEBI" id="CHEBI:16708"/>
        <dbReference type="ChEBI" id="CHEBI:57844"/>
        <dbReference type="ChEBI" id="CHEBI:59789"/>
        <dbReference type="ChEBI" id="CHEBI:82833"/>
        <dbReference type="ChEBI" id="CHEBI:194443"/>
        <dbReference type="EC" id="2.4.99.17"/>
    </reaction>
</comment>
<dbReference type="InterPro" id="IPR042118">
    <property type="entry name" value="QueA_dom1"/>
</dbReference>
<name>A0A1F6GLS1_9PROT</name>
<keyword evidence="3 5" id="KW-0949">S-adenosyl-L-methionine</keyword>